<reference evidence="4" key="1">
    <citation type="submission" date="2015-10" db="EMBL/GenBank/DDBJ databases">
        <title>Complete Genome Sequencing of Klebsiella sp. strain G5.</title>
        <authorList>
            <person name="Chan K.-G."/>
            <person name="Chen J.-W."/>
        </authorList>
    </citation>
    <scope>NUCLEOTIDE SEQUENCE [LARGE SCALE GENOMIC DNA]</scope>
    <source>
        <strain evidence="4">G5</strain>
    </source>
</reference>
<evidence type="ECO:0000256" key="1">
    <source>
        <dbReference type="SAM" id="MobiDB-lite"/>
    </source>
</evidence>
<evidence type="ECO:0000313" key="4">
    <source>
        <dbReference type="Proteomes" id="UP000069162"/>
    </source>
</evidence>
<protein>
    <recommendedName>
        <fullName evidence="5">DUF2502 domain-containing protein</fullName>
    </recommendedName>
</protein>
<feature type="region of interest" description="Disordered" evidence="1">
    <location>
        <begin position="74"/>
        <end position="100"/>
    </location>
</feature>
<sequence>MSALKPVLLALSMMLVAPVMVHASEITLIPAVKLQIGDQDHDGNYWDGDHWRDRDWWEHHYEWRDNHWHEHEDKHWKHHHGDHDDRGEYHDRHGDGDSQH</sequence>
<dbReference type="EMBL" id="CP012871">
    <property type="protein sequence ID" value="ALR75370.1"/>
    <property type="molecule type" value="Genomic_DNA"/>
</dbReference>
<dbReference type="OMA" id="DGPPGHW"/>
<dbReference type="OrthoDB" id="9180720at2"/>
<dbReference type="InterPro" id="IPR019638">
    <property type="entry name" value="DUF2502"/>
</dbReference>
<dbReference type="KEGG" id="kle:AO703_03340"/>
<feature type="signal peptide" evidence="2">
    <location>
        <begin position="1"/>
        <end position="23"/>
    </location>
</feature>
<dbReference type="RefSeq" id="WP_013367678.1">
    <property type="nucleotide sequence ID" value="NZ_CP012871.1"/>
</dbReference>
<keyword evidence="2" id="KW-0732">Signal</keyword>
<proteinExistence type="predicted"/>
<evidence type="ECO:0000256" key="2">
    <source>
        <dbReference type="SAM" id="SignalP"/>
    </source>
</evidence>
<gene>
    <name evidence="3" type="ORF">AO703_03340</name>
</gene>
<evidence type="ECO:0008006" key="5">
    <source>
        <dbReference type="Google" id="ProtNLM"/>
    </source>
</evidence>
<name>A0A806X210_9ENTR</name>
<evidence type="ECO:0000313" key="3">
    <source>
        <dbReference type="EMBL" id="ALR75370.1"/>
    </source>
</evidence>
<accession>A0A806X210</accession>
<feature type="chain" id="PRO_5032833889" description="DUF2502 domain-containing protein" evidence="2">
    <location>
        <begin position="24"/>
        <end position="100"/>
    </location>
</feature>
<dbReference type="Pfam" id="PF10697">
    <property type="entry name" value="DUF2502"/>
    <property type="match status" value="1"/>
</dbReference>
<organism evidence="3 4">
    <name type="scientific">[Enterobacter] lignolyticus</name>
    <dbReference type="NCBI Taxonomy" id="1334193"/>
    <lineage>
        <taxon>Bacteria</taxon>
        <taxon>Pseudomonadati</taxon>
        <taxon>Pseudomonadota</taxon>
        <taxon>Gammaproteobacteria</taxon>
        <taxon>Enterobacterales</taxon>
        <taxon>Enterobacteriaceae</taxon>
        <taxon>Pluralibacter</taxon>
    </lineage>
</organism>
<dbReference type="AlphaFoldDB" id="A0A806X210"/>
<dbReference type="Proteomes" id="UP000069162">
    <property type="component" value="Chromosome"/>
</dbReference>